<proteinExistence type="predicted"/>
<keyword evidence="1" id="KW-0472">Membrane</keyword>
<feature type="transmembrane region" description="Helical" evidence="1">
    <location>
        <begin position="12"/>
        <end position="30"/>
    </location>
</feature>
<sequence>MILMALFRKYIAYAVLAIFLAAWGSYLLWHEYLLNNPSPLRFIHLNTFDILNFGLYFLVGSLLYFFRKHLPLKGSIALLLFGAFMISYGLSSGLGWVPLMAIGWVRYIFLPYLIIYLGMQPSIWKSFDKLGDLSYGLYIYAFPVQQVLITFFLAKGLSVMSMFGLALALLLPLAWLSWTFIEKPSLKLKNKKLSLSMFLPASKSIRTPLH</sequence>
<organism evidence="2 3">
    <name type="scientific">Dyadobacter jejuensis</name>
    <dbReference type="NCBI Taxonomy" id="1082580"/>
    <lineage>
        <taxon>Bacteria</taxon>
        <taxon>Pseudomonadati</taxon>
        <taxon>Bacteroidota</taxon>
        <taxon>Cytophagia</taxon>
        <taxon>Cytophagales</taxon>
        <taxon>Spirosomataceae</taxon>
        <taxon>Dyadobacter</taxon>
    </lineage>
</organism>
<evidence type="ECO:0008006" key="4">
    <source>
        <dbReference type="Google" id="ProtNLM"/>
    </source>
</evidence>
<evidence type="ECO:0000313" key="3">
    <source>
        <dbReference type="Proteomes" id="UP000245880"/>
    </source>
</evidence>
<feature type="transmembrane region" description="Helical" evidence="1">
    <location>
        <begin position="135"/>
        <end position="154"/>
    </location>
</feature>
<protein>
    <recommendedName>
        <fullName evidence="4">Acyltransferase-like protein</fullName>
    </recommendedName>
</protein>
<keyword evidence="3" id="KW-1185">Reference proteome</keyword>
<dbReference type="OrthoDB" id="9796461at2"/>
<dbReference type="Proteomes" id="UP000245880">
    <property type="component" value="Unassembled WGS sequence"/>
</dbReference>
<comment type="caution">
    <text evidence="2">The sequence shown here is derived from an EMBL/GenBank/DDBJ whole genome shotgun (WGS) entry which is preliminary data.</text>
</comment>
<keyword evidence="1" id="KW-0812">Transmembrane</keyword>
<dbReference type="AlphaFoldDB" id="A0A316AEG0"/>
<name>A0A316AEG0_9BACT</name>
<accession>A0A316AEG0</accession>
<keyword evidence="1" id="KW-1133">Transmembrane helix</keyword>
<gene>
    <name evidence="2" type="ORF">CLV98_112106</name>
</gene>
<feature type="transmembrane region" description="Helical" evidence="1">
    <location>
        <begin position="160"/>
        <end position="181"/>
    </location>
</feature>
<feature type="transmembrane region" description="Helical" evidence="1">
    <location>
        <begin position="50"/>
        <end position="66"/>
    </location>
</feature>
<reference evidence="2 3" key="1">
    <citation type="submission" date="2018-03" db="EMBL/GenBank/DDBJ databases">
        <title>Genomic Encyclopedia of Archaeal and Bacterial Type Strains, Phase II (KMG-II): from individual species to whole genera.</title>
        <authorList>
            <person name="Goeker M."/>
        </authorList>
    </citation>
    <scope>NUCLEOTIDE SEQUENCE [LARGE SCALE GENOMIC DNA]</scope>
    <source>
        <strain evidence="2 3">DSM 100346</strain>
    </source>
</reference>
<evidence type="ECO:0000256" key="1">
    <source>
        <dbReference type="SAM" id="Phobius"/>
    </source>
</evidence>
<dbReference type="EMBL" id="QGDT01000012">
    <property type="protein sequence ID" value="PWJ56011.1"/>
    <property type="molecule type" value="Genomic_DNA"/>
</dbReference>
<evidence type="ECO:0000313" key="2">
    <source>
        <dbReference type="EMBL" id="PWJ56011.1"/>
    </source>
</evidence>
<dbReference type="RefSeq" id="WP_158281290.1">
    <property type="nucleotide sequence ID" value="NZ_QGDT01000012.1"/>
</dbReference>
<feature type="transmembrane region" description="Helical" evidence="1">
    <location>
        <begin position="104"/>
        <end position="123"/>
    </location>
</feature>
<feature type="transmembrane region" description="Helical" evidence="1">
    <location>
        <begin position="78"/>
        <end position="98"/>
    </location>
</feature>